<name>A0ABQ0QL30_9PROT</name>
<evidence type="ECO:0000313" key="2">
    <source>
        <dbReference type="Proteomes" id="UP001062443"/>
    </source>
</evidence>
<comment type="caution">
    <text evidence="1">The sequence shown here is derived from an EMBL/GenBank/DDBJ whole genome shotgun (WGS) entry which is preliminary data.</text>
</comment>
<protein>
    <submittedName>
        <fullName evidence="1">Uncharacterized protein</fullName>
    </submittedName>
</protein>
<proteinExistence type="predicted"/>
<dbReference type="Proteomes" id="UP001062443">
    <property type="component" value="Unassembled WGS sequence"/>
</dbReference>
<reference evidence="1" key="1">
    <citation type="submission" date="2013-04" db="EMBL/GenBank/DDBJ databases">
        <title>The genome sequencing project of 58 acetic acid bacteria.</title>
        <authorList>
            <person name="Okamoto-Kainuma A."/>
            <person name="Ishikawa M."/>
            <person name="Umino S."/>
            <person name="Koizumi Y."/>
            <person name="Shiwa Y."/>
            <person name="Yoshikawa H."/>
            <person name="Matsutani M."/>
            <person name="Matsushita K."/>
        </authorList>
    </citation>
    <scope>NUCLEOTIDE SEQUENCE</scope>
    <source>
        <strain evidence="1">NBRC 106556</strain>
    </source>
</reference>
<keyword evidence="2" id="KW-1185">Reference proteome</keyword>
<dbReference type="RefSeq" id="WP_068173489.1">
    <property type="nucleotide sequence ID" value="NZ_BAQB01000051.1"/>
</dbReference>
<organism evidence="1 2">
    <name type="scientific">Neokomagataea tanensis NBRC 106556</name>
    <dbReference type="NCBI Taxonomy" id="1223519"/>
    <lineage>
        <taxon>Bacteria</taxon>
        <taxon>Pseudomonadati</taxon>
        <taxon>Pseudomonadota</taxon>
        <taxon>Alphaproteobacteria</taxon>
        <taxon>Acetobacterales</taxon>
        <taxon>Acetobacteraceae</taxon>
        <taxon>Neokomagataea</taxon>
    </lineage>
</organism>
<accession>A0ABQ0QL30</accession>
<evidence type="ECO:0000313" key="1">
    <source>
        <dbReference type="EMBL" id="GBR48717.1"/>
    </source>
</evidence>
<dbReference type="EMBL" id="BAQB01000051">
    <property type="protein sequence ID" value="GBR48717.1"/>
    <property type="molecule type" value="Genomic_DNA"/>
</dbReference>
<gene>
    <name evidence="1" type="ORF">AA106556_1869</name>
</gene>
<sequence length="104" mass="11724">MTQKALDTAHAALMTLVAVEPDPKSIVTTEAYHTVMETHAAAVEQAMRILRNFAQQQAPKTRTQLQKMWDQLTQDPRYNTPPYARSTVMSSLNTAWRGVHGWVS</sequence>